<comment type="caution">
    <text evidence="1">The sequence shown here is derived from an EMBL/GenBank/DDBJ whole genome shotgun (WGS) entry which is preliminary data.</text>
</comment>
<reference evidence="3 4" key="2">
    <citation type="journal article" date="2019" name="Extremophiles">
        <title>Biogeography of thermophiles and predominance of Thermus scotoductus in domestic water heaters.</title>
        <authorList>
            <person name="Wilpiszeski R.L."/>
            <person name="Zhang Z."/>
            <person name="House C.H."/>
        </authorList>
    </citation>
    <scope>NUCLEOTIDE SEQUENCE [LARGE SCALE GENOMIC DNA]</scope>
    <source>
        <strain evidence="2 4">12_S12</strain>
        <strain evidence="1 3">20_S20</strain>
    </source>
</reference>
<dbReference type="AlphaFoldDB" id="A0A430S7C7"/>
<dbReference type="Proteomes" id="UP000286928">
    <property type="component" value="Unassembled WGS sequence"/>
</dbReference>
<gene>
    <name evidence="2" type="ORF">CSW25_09575</name>
    <name evidence="1" type="ORF">CSW33_08205</name>
</gene>
<dbReference type="EMBL" id="PEML01000282">
    <property type="protein sequence ID" value="RTI06134.1"/>
    <property type="molecule type" value="Genomic_DNA"/>
</dbReference>
<name>A0A430S7C7_THESC</name>
<proteinExistence type="predicted"/>
<protein>
    <recommendedName>
        <fullName evidence="5">Lipoprotein</fullName>
    </recommendedName>
</protein>
<evidence type="ECO:0000313" key="2">
    <source>
        <dbReference type="EMBL" id="RTI06134.1"/>
    </source>
</evidence>
<accession>A0A430S7C7</accession>
<sequence>MADGRKGMKGLRWLWLPAVLGLSACGNLFADRVIFGGPTILAEVRDSKIGSQEDESGNIIYIYSYTIQVYALPGSGAGTVSFLDQDGKELGLQVLIPQSCPLTEADPCGPFQVSKEKESPNPLSPITVTQYRMVSANGQSKVVPLASPLTVY</sequence>
<evidence type="ECO:0000313" key="3">
    <source>
        <dbReference type="Proteomes" id="UP000286928"/>
    </source>
</evidence>
<reference evidence="2" key="1">
    <citation type="submission" date="2017-10" db="EMBL/GenBank/DDBJ databases">
        <authorList>
            <person name="Wilpiszeski R.L."/>
            <person name="Zhidan Z."/>
            <person name="House C.H."/>
        </authorList>
    </citation>
    <scope>NUCLEOTIDE SEQUENCE</scope>
    <source>
        <strain evidence="2">12_S12</strain>
    </source>
</reference>
<dbReference type="EMBL" id="PEMD01000273">
    <property type="protein sequence ID" value="RTH31375.1"/>
    <property type="molecule type" value="Genomic_DNA"/>
</dbReference>
<dbReference type="Proteomes" id="UP000287962">
    <property type="component" value="Unassembled WGS sequence"/>
</dbReference>
<dbReference type="PROSITE" id="PS51257">
    <property type="entry name" value="PROKAR_LIPOPROTEIN"/>
    <property type="match status" value="1"/>
</dbReference>
<keyword evidence="4" id="KW-1185">Reference proteome</keyword>
<organism evidence="1 3">
    <name type="scientific">Thermus scotoductus</name>
    <dbReference type="NCBI Taxonomy" id="37636"/>
    <lineage>
        <taxon>Bacteria</taxon>
        <taxon>Thermotogati</taxon>
        <taxon>Deinococcota</taxon>
        <taxon>Deinococci</taxon>
        <taxon>Thermales</taxon>
        <taxon>Thermaceae</taxon>
        <taxon>Thermus</taxon>
    </lineage>
</organism>
<evidence type="ECO:0000313" key="1">
    <source>
        <dbReference type="EMBL" id="RTH31375.1"/>
    </source>
</evidence>
<evidence type="ECO:0008006" key="5">
    <source>
        <dbReference type="Google" id="ProtNLM"/>
    </source>
</evidence>
<evidence type="ECO:0000313" key="4">
    <source>
        <dbReference type="Proteomes" id="UP000287962"/>
    </source>
</evidence>